<dbReference type="CDD" id="cd05819">
    <property type="entry name" value="NHL"/>
    <property type="match status" value="1"/>
</dbReference>
<organism evidence="3 4">
    <name type="scientific">Caenimonas koreensis DSM 17982</name>
    <dbReference type="NCBI Taxonomy" id="1121255"/>
    <lineage>
        <taxon>Bacteria</taxon>
        <taxon>Pseudomonadati</taxon>
        <taxon>Pseudomonadota</taxon>
        <taxon>Betaproteobacteria</taxon>
        <taxon>Burkholderiales</taxon>
        <taxon>Comamonadaceae</taxon>
        <taxon>Caenimonas</taxon>
    </lineage>
</organism>
<dbReference type="Pfam" id="PF01436">
    <property type="entry name" value="NHL"/>
    <property type="match status" value="1"/>
</dbReference>
<sequence length="262" mass="26218">MSSIDRRTFLSYGTSAIATGALTLAGCGGGGASFPAVSTLSGGPLATAKDGSKFQVVGKDHALVITAPAGTQKRVGGLGTAAGKLNFPGGVAVLNGLAYVVEVGNHRVQVFDALGKSVGIIGEGQLLYPGGIAAGATEIFVSDSRNGRIVAFSPSGQVTRILGAGILSAPRGLTVVEDGVIVADPGLHKVLKLSFNGGVVSTYRNDLFLPYDVATDGSAVYIAEVSGTELKVAGSAGESIGSIALKAAPYSVAYRNGSLYVS</sequence>
<keyword evidence="1" id="KW-0677">Repeat</keyword>
<evidence type="ECO:0000256" key="1">
    <source>
        <dbReference type="ARBA" id="ARBA00022737"/>
    </source>
</evidence>
<accession>A0A844B0S4</accession>
<dbReference type="PANTHER" id="PTHR24104:SF25">
    <property type="entry name" value="PROTEIN LIN-41"/>
    <property type="match status" value="1"/>
</dbReference>
<evidence type="ECO:0000313" key="3">
    <source>
        <dbReference type="EMBL" id="MRD48318.1"/>
    </source>
</evidence>
<dbReference type="InterPro" id="IPR011042">
    <property type="entry name" value="6-blade_b-propeller_TolB-like"/>
</dbReference>
<evidence type="ECO:0000313" key="4">
    <source>
        <dbReference type="Proteomes" id="UP000487350"/>
    </source>
</evidence>
<dbReference type="AlphaFoldDB" id="A0A844B0S4"/>
<dbReference type="InterPro" id="IPR006311">
    <property type="entry name" value="TAT_signal"/>
</dbReference>
<dbReference type="InterPro" id="IPR001258">
    <property type="entry name" value="NHL_repeat"/>
</dbReference>
<dbReference type="PROSITE" id="PS51318">
    <property type="entry name" value="TAT"/>
    <property type="match status" value="1"/>
</dbReference>
<reference evidence="3 4" key="1">
    <citation type="submission" date="2019-11" db="EMBL/GenBank/DDBJ databases">
        <title>Caenimonas koreensis gen. nov., sp. nov., isolated from activated sludge.</title>
        <authorList>
            <person name="Seung H.R."/>
        </authorList>
    </citation>
    <scope>NUCLEOTIDE SEQUENCE [LARGE SCALE GENOMIC DNA]</scope>
    <source>
        <strain evidence="3 4">EMB320</strain>
    </source>
</reference>
<dbReference type="SUPFAM" id="SSF63825">
    <property type="entry name" value="YWTD domain"/>
    <property type="match status" value="1"/>
</dbReference>
<name>A0A844B0S4_9BURK</name>
<dbReference type="OrthoDB" id="9774579at2"/>
<dbReference type="Gene3D" id="2.120.10.30">
    <property type="entry name" value="TolB, C-terminal domain"/>
    <property type="match status" value="1"/>
</dbReference>
<evidence type="ECO:0008006" key="5">
    <source>
        <dbReference type="Google" id="ProtNLM"/>
    </source>
</evidence>
<dbReference type="PROSITE" id="PS51125">
    <property type="entry name" value="NHL"/>
    <property type="match status" value="1"/>
</dbReference>
<dbReference type="PANTHER" id="PTHR24104">
    <property type="entry name" value="E3 UBIQUITIN-PROTEIN LIGASE NHLRC1-RELATED"/>
    <property type="match status" value="1"/>
</dbReference>
<dbReference type="InterPro" id="IPR050952">
    <property type="entry name" value="TRIM-NHL_E3_ligases"/>
</dbReference>
<dbReference type="RefSeq" id="WP_153585640.1">
    <property type="nucleotide sequence ID" value="NZ_WJBU01000012.1"/>
</dbReference>
<dbReference type="PROSITE" id="PS51257">
    <property type="entry name" value="PROKAR_LIPOPROTEIN"/>
    <property type="match status" value="1"/>
</dbReference>
<dbReference type="GO" id="GO:0008270">
    <property type="term" value="F:zinc ion binding"/>
    <property type="evidence" value="ECO:0007669"/>
    <property type="project" value="UniProtKB-KW"/>
</dbReference>
<evidence type="ECO:0000256" key="2">
    <source>
        <dbReference type="PROSITE-ProRule" id="PRU00504"/>
    </source>
</evidence>
<dbReference type="EMBL" id="WJBU01000012">
    <property type="protein sequence ID" value="MRD48318.1"/>
    <property type="molecule type" value="Genomic_DNA"/>
</dbReference>
<comment type="caution">
    <text evidence="3">The sequence shown here is derived from an EMBL/GenBank/DDBJ whole genome shotgun (WGS) entry which is preliminary data.</text>
</comment>
<feature type="repeat" description="NHL" evidence="2">
    <location>
        <begin position="72"/>
        <end position="114"/>
    </location>
</feature>
<dbReference type="Proteomes" id="UP000487350">
    <property type="component" value="Unassembled WGS sequence"/>
</dbReference>
<proteinExistence type="predicted"/>
<gene>
    <name evidence="3" type="ORF">GHT07_13595</name>
</gene>
<keyword evidence="4" id="KW-1185">Reference proteome</keyword>
<protein>
    <recommendedName>
        <fullName evidence="5">NHL repeat-containing protein</fullName>
    </recommendedName>
</protein>